<organism evidence="2 3">
    <name type="scientific">Forsythia ovata</name>
    <dbReference type="NCBI Taxonomy" id="205694"/>
    <lineage>
        <taxon>Eukaryota</taxon>
        <taxon>Viridiplantae</taxon>
        <taxon>Streptophyta</taxon>
        <taxon>Embryophyta</taxon>
        <taxon>Tracheophyta</taxon>
        <taxon>Spermatophyta</taxon>
        <taxon>Magnoliopsida</taxon>
        <taxon>eudicotyledons</taxon>
        <taxon>Gunneridae</taxon>
        <taxon>Pentapetalae</taxon>
        <taxon>asterids</taxon>
        <taxon>lamiids</taxon>
        <taxon>Lamiales</taxon>
        <taxon>Oleaceae</taxon>
        <taxon>Forsythieae</taxon>
        <taxon>Forsythia</taxon>
    </lineage>
</organism>
<dbReference type="EMBL" id="JBFOLJ010000005">
    <property type="protein sequence ID" value="KAL2538690.1"/>
    <property type="molecule type" value="Genomic_DNA"/>
</dbReference>
<reference evidence="3" key="1">
    <citation type="submission" date="2024-07" db="EMBL/GenBank/DDBJ databases">
        <title>Two chromosome-level genome assemblies of Korean endemic species Abeliophyllum distichum and Forsythia ovata (Oleaceae).</title>
        <authorList>
            <person name="Jang H."/>
        </authorList>
    </citation>
    <scope>NUCLEOTIDE SEQUENCE [LARGE SCALE GENOMIC DNA]</scope>
</reference>
<dbReference type="Proteomes" id="UP001604277">
    <property type="component" value="Unassembled WGS sequence"/>
</dbReference>
<comment type="caution">
    <text evidence="2">The sequence shown here is derived from an EMBL/GenBank/DDBJ whole genome shotgun (WGS) entry which is preliminary data.</text>
</comment>
<sequence length="104" mass="11706">MADPQLGNWNRVSLTRSSGIGLLWTSLVPSGRGLGAAEATLQRWRDLLQKNLVPPKMERFVADEPSPKWERFESRSASPKMERLGSRDAFPKMERLAADEPCPK</sequence>
<protein>
    <submittedName>
        <fullName evidence="2">Uncharacterized protein</fullName>
    </submittedName>
</protein>
<proteinExistence type="predicted"/>
<evidence type="ECO:0000313" key="3">
    <source>
        <dbReference type="Proteomes" id="UP001604277"/>
    </source>
</evidence>
<evidence type="ECO:0000256" key="1">
    <source>
        <dbReference type="SAM" id="MobiDB-lite"/>
    </source>
</evidence>
<accession>A0ABD1VMW2</accession>
<keyword evidence="3" id="KW-1185">Reference proteome</keyword>
<gene>
    <name evidence="2" type="ORF">Fot_20081</name>
</gene>
<name>A0ABD1VMW2_9LAMI</name>
<evidence type="ECO:0000313" key="2">
    <source>
        <dbReference type="EMBL" id="KAL2538690.1"/>
    </source>
</evidence>
<dbReference type="AlphaFoldDB" id="A0ABD1VMW2"/>
<feature type="region of interest" description="Disordered" evidence="1">
    <location>
        <begin position="71"/>
        <end position="104"/>
    </location>
</feature>